<accession>A0ABP5GHA0</accession>
<sequence length="294" mass="30364">MTTAEQDTRVDSMGEAVSRCLAEAGLRAGPPPGPEGRPPAVLAAIGTTARHALDGRLLRDALDAERLTRGHHLPFEDPAALLANPDWRLALVLSPWKKAVAARMGGLTHSATATGVVDTILRNGEGGLLGVNTNSWAAQAAMEILMGGATPAGVLVLGSGGSAGSVALAARRAWPDAPLLGSARNAGALAAWAADFGALTAAPDALPEVPFPTTGPTLIVNTTTWGETDVSEEQPFAFPLPRLLTPGSRFFDLNNRVSALQHAALQAGMSVMSGTYMQRVTNRCRAALLTARAS</sequence>
<keyword evidence="2" id="KW-1185">Reference proteome</keyword>
<dbReference type="InterPro" id="IPR036291">
    <property type="entry name" value="NAD(P)-bd_dom_sf"/>
</dbReference>
<dbReference type="EMBL" id="BAAANQ010000002">
    <property type="protein sequence ID" value="GAA2045079.1"/>
    <property type="molecule type" value="Genomic_DNA"/>
</dbReference>
<dbReference type="SUPFAM" id="SSF51735">
    <property type="entry name" value="NAD(P)-binding Rossmann-fold domains"/>
    <property type="match status" value="1"/>
</dbReference>
<reference evidence="2" key="1">
    <citation type="journal article" date="2019" name="Int. J. Syst. Evol. Microbiol.">
        <title>The Global Catalogue of Microorganisms (GCM) 10K type strain sequencing project: providing services to taxonomists for standard genome sequencing and annotation.</title>
        <authorList>
            <consortium name="The Broad Institute Genomics Platform"/>
            <consortium name="The Broad Institute Genome Sequencing Center for Infectious Disease"/>
            <person name="Wu L."/>
            <person name="Ma J."/>
        </authorList>
    </citation>
    <scope>NUCLEOTIDE SEQUENCE [LARGE SCALE GENOMIC DNA]</scope>
    <source>
        <strain evidence="2">JCM 14549</strain>
    </source>
</reference>
<evidence type="ECO:0008006" key="3">
    <source>
        <dbReference type="Google" id="ProtNLM"/>
    </source>
</evidence>
<dbReference type="Proteomes" id="UP001403094">
    <property type="component" value="Unassembled WGS sequence"/>
</dbReference>
<dbReference type="Gene3D" id="3.40.50.10860">
    <property type="entry name" value="Leucine Dehydrogenase, chain A, domain 1"/>
    <property type="match status" value="1"/>
</dbReference>
<dbReference type="Gene3D" id="3.40.50.720">
    <property type="entry name" value="NAD(P)-binding Rossmann-like Domain"/>
    <property type="match status" value="1"/>
</dbReference>
<dbReference type="RefSeq" id="WP_346069719.1">
    <property type="nucleotide sequence ID" value="NZ_BAAANQ010000002.1"/>
</dbReference>
<evidence type="ECO:0000313" key="2">
    <source>
        <dbReference type="Proteomes" id="UP001403094"/>
    </source>
</evidence>
<protein>
    <recommendedName>
        <fullName evidence="3">Shikimate dehydrogenase</fullName>
    </recommendedName>
</protein>
<organism evidence="1 2">
    <name type="scientific">Streptomyces cheonanensis</name>
    <dbReference type="NCBI Taxonomy" id="312720"/>
    <lineage>
        <taxon>Bacteria</taxon>
        <taxon>Bacillati</taxon>
        <taxon>Actinomycetota</taxon>
        <taxon>Actinomycetes</taxon>
        <taxon>Kitasatosporales</taxon>
        <taxon>Streptomycetaceae</taxon>
        <taxon>Streptomyces</taxon>
    </lineage>
</organism>
<proteinExistence type="predicted"/>
<gene>
    <name evidence="1" type="ORF">GCM10009757_11250</name>
</gene>
<dbReference type="SUPFAM" id="SSF53223">
    <property type="entry name" value="Aminoacid dehydrogenase-like, N-terminal domain"/>
    <property type="match status" value="1"/>
</dbReference>
<evidence type="ECO:0000313" key="1">
    <source>
        <dbReference type="EMBL" id="GAA2045079.1"/>
    </source>
</evidence>
<comment type="caution">
    <text evidence="1">The sequence shown here is derived from an EMBL/GenBank/DDBJ whole genome shotgun (WGS) entry which is preliminary data.</text>
</comment>
<dbReference type="InterPro" id="IPR046346">
    <property type="entry name" value="Aminoacid_DH-like_N_sf"/>
</dbReference>
<name>A0ABP5GHA0_9ACTN</name>